<dbReference type="EMBL" id="JAUSUP010000019">
    <property type="protein sequence ID" value="MDQ0352992.1"/>
    <property type="molecule type" value="Genomic_DNA"/>
</dbReference>
<reference evidence="2 3" key="1">
    <citation type="submission" date="2023-07" db="EMBL/GenBank/DDBJ databases">
        <title>Genomic Encyclopedia of Type Strains, Phase IV (KMG-IV): sequencing the most valuable type-strain genomes for metagenomic binning, comparative biology and taxonomic classification.</title>
        <authorList>
            <person name="Goeker M."/>
        </authorList>
    </citation>
    <scope>NUCLEOTIDE SEQUENCE [LARGE SCALE GENOMIC DNA]</scope>
    <source>
        <strain evidence="2 3">DSM 15448</strain>
    </source>
</reference>
<comment type="caution">
    <text evidence="2">The sequence shown here is derived from an EMBL/GenBank/DDBJ whole genome shotgun (WGS) entry which is preliminary data.</text>
</comment>
<feature type="transmembrane region" description="Helical" evidence="1">
    <location>
        <begin position="355"/>
        <end position="380"/>
    </location>
</feature>
<feature type="transmembrane region" description="Helical" evidence="1">
    <location>
        <begin position="92"/>
        <end position="114"/>
    </location>
</feature>
<evidence type="ECO:0000256" key="1">
    <source>
        <dbReference type="SAM" id="Phobius"/>
    </source>
</evidence>
<evidence type="ECO:0000313" key="2">
    <source>
        <dbReference type="EMBL" id="MDQ0352992.1"/>
    </source>
</evidence>
<keyword evidence="1" id="KW-1133">Transmembrane helix</keyword>
<evidence type="ECO:0008006" key="4">
    <source>
        <dbReference type="Google" id="ProtNLM"/>
    </source>
</evidence>
<gene>
    <name evidence="2" type="ORF">J2R98_002853</name>
</gene>
<name>A0ABU0DX44_9BACI</name>
<proteinExistence type="predicted"/>
<sequence length="536" mass="60501">MIYCTKCGAKNSADALYCHADGHSLHKLSQLPNYQKRQEETCHYCGASHYDGAFYCHVCGESYQSVNKKSVKKAITQVKFGKMSASQVGKTAVMVIPFVLLTLVMMLISIQLTYTEPDLDHDVAPRGEQSIVVEALEQYSVFENHIMYLKSGDEEYRIHRHSSGWEKSLNLGELLLISNAVPIAISAQETHEPSHEDGEVFETSYTQTYNFGTAHQAVVLIVAVVISAGLFRMWRRNSTLVSQIVSSGLFGMWYGLTLLVLALLSSDHFTIEDGYRSGSTDLYFLSGEAFGKGFLITSVIFLIGQLIWEKRQLPHFFTGLKLGGKWFSVIFLLFILVSGWYTFTHLTDIRFINSTVNYSVLLSFILIAVTLAVIVLNVGFLNTLYMQQLFFDGERVPFHLLNPDLEEFLEGSDHERFHAMNQQDYFAPVLNMSGWFWFSFIAIVVILLIIGYLHSVKSIKGNVSTITGIATAFAIINVVLVLFANHEITIFHHIDEERLSNMTGFDPWLTFGITFAFVWITVLVGVVISRMIKKEE</sequence>
<protein>
    <recommendedName>
        <fullName evidence="4">Double zinc ribbon</fullName>
    </recommendedName>
</protein>
<dbReference type="RefSeq" id="WP_307070040.1">
    <property type="nucleotide sequence ID" value="NZ_JAUSUP010000019.1"/>
</dbReference>
<feature type="transmembrane region" description="Helical" evidence="1">
    <location>
        <begin position="508"/>
        <end position="528"/>
    </location>
</feature>
<feature type="transmembrane region" description="Helical" evidence="1">
    <location>
        <begin position="326"/>
        <end position="343"/>
    </location>
</feature>
<organism evidence="2 3">
    <name type="scientific">Alkalibacillus filiformis</name>
    <dbReference type="NCBI Taxonomy" id="200990"/>
    <lineage>
        <taxon>Bacteria</taxon>
        <taxon>Bacillati</taxon>
        <taxon>Bacillota</taxon>
        <taxon>Bacilli</taxon>
        <taxon>Bacillales</taxon>
        <taxon>Bacillaceae</taxon>
        <taxon>Alkalibacillus</taxon>
    </lineage>
</organism>
<feature type="transmembrane region" description="Helical" evidence="1">
    <location>
        <begin position="244"/>
        <end position="264"/>
    </location>
</feature>
<keyword evidence="3" id="KW-1185">Reference proteome</keyword>
<keyword evidence="1" id="KW-0812">Transmembrane</keyword>
<keyword evidence="1" id="KW-0472">Membrane</keyword>
<feature type="transmembrane region" description="Helical" evidence="1">
    <location>
        <begin position="214"/>
        <end position="232"/>
    </location>
</feature>
<feature type="transmembrane region" description="Helical" evidence="1">
    <location>
        <begin position="465"/>
        <end position="488"/>
    </location>
</feature>
<feature type="transmembrane region" description="Helical" evidence="1">
    <location>
        <begin position="435"/>
        <end position="453"/>
    </location>
</feature>
<dbReference type="Proteomes" id="UP001236723">
    <property type="component" value="Unassembled WGS sequence"/>
</dbReference>
<evidence type="ECO:0000313" key="3">
    <source>
        <dbReference type="Proteomes" id="UP001236723"/>
    </source>
</evidence>
<accession>A0ABU0DX44</accession>